<dbReference type="InterPro" id="IPR001660">
    <property type="entry name" value="SAM"/>
</dbReference>
<evidence type="ECO:0000259" key="8">
    <source>
        <dbReference type="PROSITE" id="PS50105"/>
    </source>
</evidence>
<evidence type="ECO:0000313" key="9">
    <source>
        <dbReference type="Ensembl" id="ENSSBOP00000039496.1"/>
    </source>
</evidence>
<keyword evidence="2" id="KW-0597">Phosphoprotein</keyword>
<evidence type="ECO:0000256" key="6">
    <source>
        <dbReference type="SAM" id="Coils"/>
    </source>
</evidence>
<dbReference type="CDD" id="cd09563">
    <property type="entry name" value="SAM_liprin-beta1_2_repeat1"/>
    <property type="match status" value="1"/>
</dbReference>
<evidence type="ECO:0000256" key="7">
    <source>
        <dbReference type="SAM" id="MobiDB-lite"/>
    </source>
</evidence>
<dbReference type="InterPro" id="IPR058914">
    <property type="entry name" value="LIPB1/2_CC"/>
</dbReference>
<dbReference type="FunFam" id="1.10.150.50:FF:000017">
    <property type="entry name" value="Liprin-beta-1 isoform 1"/>
    <property type="match status" value="1"/>
</dbReference>
<feature type="compositionally biased region" description="Low complexity" evidence="7">
    <location>
        <begin position="472"/>
        <end position="483"/>
    </location>
</feature>
<dbReference type="InterPro" id="IPR013761">
    <property type="entry name" value="SAM/pointed_sf"/>
</dbReference>
<dbReference type="SUPFAM" id="SSF47769">
    <property type="entry name" value="SAM/Pointed domain"/>
    <property type="match status" value="3"/>
</dbReference>
<keyword evidence="10" id="KW-1185">Reference proteome</keyword>
<dbReference type="FunFam" id="1.10.150.50:FF:000005">
    <property type="entry name" value="Liprin-beta-1 isoform 1"/>
    <property type="match status" value="1"/>
</dbReference>
<evidence type="ECO:0000256" key="3">
    <source>
        <dbReference type="ARBA" id="ARBA00022737"/>
    </source>
</evidence>
<dbReference type="PROSITE" id="PS50105">
    <property type="entry name" value="SAM_DOMAIN"/>
    <property type="match status" value="3"/>
</dbReference>
<comment type="function">
    <text evidence="5">May regulate the disassembly of focal adhesions. Did not bind receptor-like tyrosine phosphatases type 2A.</text>
</comment>
<dbReference type="GO" id="GO:0007528">
    <property type="term" value="P:neuromuscular junction development"/>
    <property type="evidence" value="ECO:0007669"/>
    <property type="project" value="TreeGrafter"/>
</dbReference>
<reference evidence="9" key="2">
    <citation type="submission" date="2025-09" db="UniProtKB">
        <authorList>
            <consortium name="Ensembl"/>
        </authorList>
    </citation>
    <scope>IDENTIFICATION</scope>
</reference>
<evidence type="ECO:0000256" key="4">
    <source>
        <dbReference type="ARBA" id="ARBA00023054"/>
    </source>
</evidence>
<protein>
    <submittedName>
        <fullName evidence="9">PPFIA binding protein 2</fullName>
    </submittedName>
</protein>
<dbReference type="Pfam" id="PF26022">
    <property type="entry name" value="CC_Liprin_beta"/>
    <property type="match status" value="1"/>
</dbReference>
<dbReference type="GeneTree" id="ENSGT01050000244951"/>
<feature type="region of interest" description="Disordered" evidence="7">
    <location>
        <begin position="431"/>
        <end position="450"/>
    </location>
</feature>
<dbReference type="InterPro" id="IPR037617">
    <property type="entry name" value="LIPB1/2_SAM_1"/>
</dbReference>
<dbReference type="CDD" id="cd09569">
    <property type="entry name" value="SAM_liprin-beta1_2_repeat3"/>
    <property type="match status" value="1"/>
</dbReference>
<proteinExistence type="inferred from homology"/>
<keyword evidence="4 6" id="KW-0175">Coiled coil</keyword>
<reference evidence="9" key="1">
    <citation type="submission" date="2025-08" db="UniProtKB">
        <authorList>
            <consortium name="Ensembl"/>
        </authorList>
    </citation>
    <scope>IDENTIFICATION</scope>
</reference>
<dbReference type="GO" id="GO:0048786">
    <property type="term" value="C:presynaptic active zone"/>
    <property type="evidence" value="ECO:0007669"/>
    <property type="project" value="TreeGrafter"/>
</dbReference>
<dbReference type="SMART" id="SM00454">
    <property type="entry name" value="SAM"/>
    <property type="match status" value="3"/>
</dbReference>
<feature type="coiled-coil region" evidence="6">
    <location>
        <begin position="181"/>
        <end position="260"/>
    </location>
</feature>
<sequence>MASDASHVLEAALEQMDGIIAGTKTGADLSDGTCEPGLASPASYMNPFPVLHLIEDLRLALEMLELPQERAALLSQIPGPTAAYIKEWFEERLTQVNHHSTASNETYQERLARLEGDKESLILQVSVLTDQVEAQGEKIRDLEVCLEGHQVKLNAAEEMLQQELLSRTSLETQKLDLMTEVSELKLKLVGMEKEQREQEEKQRKAEELLQELRHLKIKVEELENERNQYEWKLKATKAEVAQLQEQVALKDAEIERLHSQLSRTAALHGDHTERDQEIQRLKMGMETLLLANEDKDRRIEELMGLLNQYRKVKEIVMVTQGPSERTLSINEEEPEGGFRKWNTTNKGPEELFKQEMPPGCSSPTVGPPPLPQKSLETRTQKKLSCSLEDLRSGSVNKCMDGNQLFPVVEPKDGPFLAEHKYPTLPGKLSGATPNGEAAKSPATTACQPDAMGSSLLRLRDTERGWDDTVVVSDLSSTSSGTESGPQSPLTPDGKRSPKGIKKFWGKIRRTQSGNFNTDALGMAEFRRGGLRATAGPRLSRTRDSKGQKSDTNAPFAQWSTERVCAWLEDFGLAQYVIFARQWVSSGHTLLAATPQDMEKELGIKHPLHRKKLILAVKAINTKQEEKSALLDHIWVTRWLDDIGLPQYKDQFHESRVDGRMLQYLTVNDLLFLKVTSQLHHLSIKCAIHVLHVNKFNPHCLHRRPADESNLSPSEVVQWSNHRVMEWLRSVDLAEYAPNLRGSGVHGGLIILEPRFTGDTLAMLLNIPPQKTLLRRHLTTKFNALIGPEAEQEKREKMSSPAYTPLTTTAKVRPRKLGFSHFGNIRKKKFDESTDYICPMEPSDGVSDSHKVYSGCWGLSPLDSPELDGLDQVGQIS</sequence>
<dbReference type="PANTHER" id="PTHR12587">
    <property type="entry name" value="LAR INTERACTING PROTEIN LIP -RELATED PROTEIN"/>
    <property type="match status" value="1"/>
</dbReference>
<gene>
    <name evidence="9" type="primary">PPFIBP2</name>
</gene>
<feature type="domain" description="SAM" evidence="8">
    <location>
        <begin position="558"/>
        <end position="622"/>
    </location>
</feature>
<dbReference type="InterPro" id="IPR029515">
    <property type="entry name" value="Liprin"/>
</dbReference>
<keyword evidence="3" id="KW-0677">Repeat</keyword>
<feature type="domain" description="SAM" evidence="8">
    <location>
        <begin position="635"/>
        <end position="693"/>
    </location>
</feature>
<comment type="similarity">
    <text evidence="1">Belongs to the liprin family. Liprin-beta subfamily.</text>
</comment>
<dbReference type="Gene3D" id="1.10.150.50">
    <property type="entry name" value="Transcription Factor, Ets-1"/>
    <property type="match status" value="3"/>
</dbReference>
<dbReference type="Proteomes" id="UP000233220">
    <property type="component" value="Unplaced"/>
</dbReference>
<feature type="region of interest" description="Disordered" evidence="7">
    <location>
        <begin position="472"/>
        <end position="499"/>
    </location>
</feature>
<dbReference type="PANTHER" id="PTHR12587:SF18">
    <property type="entry name" value="LIPRIN-BETA-2"/>
    <property type="match status" value="1"/>
</dbReference>
<feature type="coiled-coil region" evidence="6">
    <location>
        <begin position="104"/>
        <end position="131"/>
    </location>
</feature>
<evidence type="ECO:0000256" key="2">
    <source>
        <dbReference type="ARBA" id="ARBA00022553"/>
    </source>
</evidence>
<dbReference type="InterPro" id="IPR037619">
    <property type="entry name" value="LIPB1/2_SAM_3rd"/>
</dbReference>
<evidence type="ECO:0000256" key="1">
    <source>
        <dbReference type="ARBA" id="ARBA00007547"/>
    </source>
</evidence>
<dbReference type="FunFam" id="1.10.150.50:FF:000007">
    <property type="entry name" value="Liprin-beta-1 isoform 1"/>
    <property type="match status" value="1"/>
</dbReference>
<name>A0A2K6V5T2_SAIBB</name>
<dbReference type="Ensembl" id="ENSSBOT00000056457.1">
    <property type="protein sequence ID" value="ENSSBOP00000039496.1"/>
    <property type="gene ID" value="ENSSBOG00000035770.1"/>
</dbReference>
<evidence type="ECO:0000313" key="10">
    <source>
        <dbReference type="Proteomes" id="UP000233220"/>
    </source>
</evidence>
<dbReference type="Pfam" id="PF07647">
    <property type="entry name" value="SAM_2"/>
    <property type="match status" value="1"/>
</dbReference>
<accession>A0A2K6V5T2</accession>
<evidence type="ECO:0000256" key="5">
    <source>
        <dbReference type="ARBA" id="ARBA00060046"/>
    </source>
</evidence>
<dbReference type="Pfam" id="PF00536">
    <property type="entry name" value="SAM_1"/>
    <property type="match status" value="2"/>
</dbReference>
<dbReference type="GO" id="GO:0005829">
    <property type="term" value="C:cytosol"/>
    <property type="evidence" value="ECO:0007669"/>
    <property type="project" value="UniProtKB-ARBA"/>
</dbReference>
<dbReference type="CDD" id="cd09566">
    <property type="entry name" value="SAM_liprin-beta1_2_repeat2"/>
    <property type="match status" value="1"/>
</dbReference>
<feature type="domain" description="SAM" evidence="8">
    <location>
        <begin position="718"/>
        <end position="749"/>
    </location>
</feature>
<dbReference type="AlphaFoldDB" id="A0A2K6V5T2"/>
<feature type="region of interest" description="Disordered" evidence="7">
    <location>
        <begin position="531"/>
        <end position="553"/>
    </location>
</feature>
<organism evidence="9 10">
    <name type="scientific">Saimiri boliviensis boliviensis</name>
    <name type="common">Bolivian squirrel monkey</name>
    <dbReference type="NCBI Taxonomy" id="39432"/>
    <lineage>
        <taxon>Eukaryota</taxon>
        <taxon>Metazoa</taxon>
        <taxon>Chordata</taxon>
        <taxon>Craniata</taxon>
        <taxon>Vertebrata</taxon>
        <taxon>Euteleostomi</taxon>
        <taxon>Mammalia</taxon>
        <taxon>Eutheria</taxon>
        <taxon>Euarchontoglires</taxon>
        <taxon>Primates</taxon>
        <taxon>Haplorrhini</taxon>
        <taxon>Platyrrhini</taxon>
        <taxon>Cebidae</taxon>
        <taxon>Saimiriinae</taxon>
        <taxon>Saimiri</taxon>
    </lineage>
</organism>
<dbReference type="KEGG" id="sbq:101039188"/>
<dbReference type="InterPro" id="IPR037618">
    <property type="entry name" value="LIPB1/2_SAM_2nd"/>
</dbReference>